<dbReference type="PROSITE" id="PS51704">
    <property type="entry name" value="GP_PDE"/>
    <property type="match status" value="1"/>
</dbReference>
<dbReference type="CDD" id="cd08566">
    <property type="entry name" value="GDPD_AtGDE_like"/>
    <property type="match status" value="1"/>
</dbReference>
<dbReference type="PANTHER" id="PTHR46320">
    <property type="entry name" value="GLYCEROPHOSPHODIESTER PHOSPHODIESTERASE 1"/>
    <property type="match status" value="1"/>
</dbReference>
<protein>
    <submittedName>
        <fullName evidence="2">Glycerophosphoryl diester phosphodiesterase</fullName>
    </submittedName>
</protein>
<dbReference type="GO" id="GO:0006644">
    <property type="term" value="P:phospholipid metabolic process"/>
    <property type="evidence" value="ECO:0007669"/>
    <property type="project" value="TreeGrafter"/>
</dbReference>
<sequence length="289" mass="33478">MKLILRYTLFSALFLFLQCKPSITIENIIPNSTEDFSYANKTKTLVSAHRGGSGLENYPENCIETMEFLYQKGINIFEIDISSTQDKQLILMHDNSLQRTTTARQDVNQVSLSTIKKYFLMDDFGNQTDYQVPTFEEALQWGKDKMLYFMVDIKKTVDYQQLIDVIRKNKMEQQCILVSYSVGQAEKLHRLAPEMMLSVNMRNERELNDLLESDIPSNRMIAFTGTRLSDKSLYQKIHQEDIMVILGTLGNLDKQAEKRGNSRYQEYEKMGVDIFATDRPLAVLETINK</sequence>
<dbReference type="InterPro" id="IPR017946">
    <property type="entry name" value="PLC-like_Pdiesterase_TIM-brl"/>
</dbReference>
<dbReference type="GO" id="GO:0005886">
    <property type="term" value="C:plasma membrane"/>
    <property type="evidence" value="ECO:0007669"/>
    <property type="project" value="TreeGrafter"/>
</dbReference>
<organism evidence="2 3">
    <name type="scientific">Weeksella virosa (strain ATCC 43766 / DSM 16922 / JCM 21250 / CCUG 30538 / CDC 9751 / IAM 14551 / NBRC 16016 / NCTC 11634 / CL345/78)</name>
    <dbReference type="NCBI Taxonomy" id="865938"/>
    <lineage>
        <taxon>Bacteria</taxon>
        <taxon>Pseudomonadati</taxon>
        <taxon>Bacteroidota</taxon>
        <taxon>Flavobacteriia</taxon>
        <taxon>Flavobacteriales</taxon>
        <taxon>Weeksellaceae</taxon>
        <taxon>Weeksella</taxon>
    </lineage>
</organism>
<dbReference type="HOGENOM" id="CLU_030006_9_0_10"/>
<accession>F0P026</accession>
<dbReference type="GO" id="GO:0006580">
    <property type="term" value="P:ethanolamine metabolic process"/>
    <property type="evidence" value="ECO:0007669"/>
    <property type="project" value="TreeGrafter"/>
</dbReference>
<gene>
    <name evidence="2" type="ordered locus">Weevi_0657</name>
</gene>
<dbReference type="AlphaFoldDB" id="F0P026"/>
<dbReference type="InterPro" id="IPR030395">
    <property type="entry name" value="GP_PDE_dom"/>
</dbReference>
<dbReference type="Proteomes" id="UP000008641">
    <property type="component" value="Chromosome"/>
</dbReference>
<dbReference type="PANTHER" id="PTHR46320:SF1">
    <property type="entry name" value="GLYCEROPHOSPHODIESTER PHOSPHODIESTERASE 1"/>
    <property type="match status" value="1"/>
</dbReference>
<keyword evidence="3" id="KW-1185">Reference proteome</keyword>
<dbReference type="STRING" id="865938.Weevi_0657"/>
<evidence type="ECO:0000313" key="3">
    <source>
        <dbReference type="Proteomes" id="UP000008641"/>
    </source>
</evidence>
<dbReference type="GO" id="GO:0070291">
    <property type="term" value="P:N-acylethanolamine metabolic process"/>
    <property type="evidence" value="ECO:0007669"/>
    <property type="project" value="TreeGrafter"/>
</dbReference>
<dbReference type="Pfam" id="PF03009">
    <property type="entry name" value="GDPD"/>
    <property type="match status" value="1"/>
</dbReference>
<dbReference type="EMBL" id="CP002455">
    <property type="protein sequence ID" value="ADX67373.1"/>
    <property type="molecule type" value="Genomic_DNA"/>
</dbReference>
<dbReference type="OrthoDB" id="384721at2"/>
<proteinExistence type="predicted"/>
<evidence type="ECO:0000313" key="2">
    <source>
        <dbReference type="EMBL" id="ADX67373.1"/>
    </source>
</evidence>
<evidence type="ECO:0000259" key="1">
    <source>
        <dbReference type="PROSITE" id="PS51704"/>
    </source>
</evidence>
<reference evidence="3" key="2">
    <citation type="journal article" date="2011" name="Stand. Genomic Sci.">
        <title>Complete genome sequence of Weeksella virosa type strain (9751T).</title>
        <authorList>
            <person name="Lang E."/>
            <person name="Teshima H."/>
            <person name="Lucas S."/>
            <person name="Lapidus A."/>
            <person name="Hammon N."/>
            <person name="Deshpande S."/>
            <person name="Nolan M."/>
            <person name="Cheng J."/>
            <person name="Pitluck S."/>
            <person name="Liolios K."/>
            <person name="Pagani I."/>
            <person name="Mikhailova N."/>
            <person name="Ivanova N."/>
            <person name="Mavromatis K."/>
            <person name="Pati A."/>
            <person name="Tapia R."/>
            <person name="Han C."/>
            <person name="Goodwin L."/>
            <person name="Chen A."/>
            <person name="Palaniappan K."/>
            <person name="Land M."/>
            <person name="Hauser L."/>
            <person name="Chang Y."/>
            <person name="Jeffries C."/>
            <person name="Brambilla E."/>
            <person name="Kopitz M."/>
            <person name="Rohde M."/>
            <person name="Goker M."/>
            <person name="Tindall B."/>
            <person name="Detter J."/>
            <person name="Woyke T."/>
            <person name="Bristow J."/>
            <person name="Eisen J."/>
            <person name="Markowitz V."/>
            <person name="Hugenholtz P."/>
            <person name="Klenk H."/>
            <person name="Kyrpides N."/>
        </authorList>
    </citation>
    <scope>NUCLEOTIDE SEQUENCE [LARGE SCALE GENOMIC DNA]</scope>
    <source>
        <strain evidence="3">ATCC 43766 / DSM 16922 / JCM 21250 / NBRC 16016 / NCTC 11634 / CL345/78</strain>
    </source>
</reference>
<dbReference type="SUPFAM" id="SSF51695">
    <property type="entry name" value="PLC-like phosphodiesterases"/>
    <property type="match status" value="1"/>
</dbReference>
<dbReference type="GO" id="GO:0008889">
    <property type="term" value="F:glycerophosphodiester phosphodiesterase activity"/>
    <property type="evidence" value="ECO:0007669"/>
    <property type="project" value="TreeGrafter"/>
</dbReference>
<dbReference type="KEGG" id="wvi:Weevi_0657"/>
<feature type="domain" description="GP-PDE" evidence="1">
    <location>
        <begin position="44"/>
        <end position="287"/>
    </location>
</feature>
<name>F0P026_WEEVC</name>
<dbReference type="Gene3D" id="3.20.20.190">
    <property type="entry name" value="Phosphatidylinositol (PI) phosphodiesterase"/>
    <property type="match status" value="1"/>
</dbReference>
<dbReference type="RefSeq" id="WP_013597765.1">
    <property type="nucleotide sequence ID" value="NC_015144.1"/>
</dbReference>
<reference evidence="2 3" key="1">
    <citation type="journal article" date="2011" name="Stand. Genomic Sci.">
        <title>Complete genome sequence of Weeksella virosa type strain (9751).</title>
        <authorList>
            <person name="Lang E."/>
            <person name="Teshima H."/>
            <person name="Lucas S."/>
            <person name="Lapidus A."/>
            <person name="Hammon N."/>
            <person name="Deshpande S."/>
            <person name="Nolan M."/>
            <person name="Cheng J.F."/>
            <person name="Pitluck S."/>
            <person name="Liolios K."/>
            <person name="Pagani I."/>
            <person name="Mikhailova N."/>
            <person name="Ivanova N."/>
            <person name="Mavromatis K."/>
            <person name="Pati A."/>
            <person name="Tapia R."/>
            <person name="Han C."/>
            <person name="Goodwin L."/>
            <person name="Chen A."/>
            <person name="Palaniappan K."/>
            <person name="Land M."/>
            <person name="Hauser L."/>
            <person name="Chang Y.J."/>
            <person name="Jeffries C.D."/>
            <person name="Brambilla E.M."/>
            <person name="Kopitz M."/>
            <person name="Rohde M."/>
            <person name="Goker M."/>
            <person name="Tindall B.J."/>
            <person name="Detter J.C."/>
            <person name="Woyke T."/>
            <person name="Bristow J."/>
            <person name="Eisen J.A."/>
            <person name="Markowitz V."/>
            <person name="Hugenholtz P."/>
            <person name="Klenk H.P."/>
            <person name="Kyrpides N.C."/>
        </authorList>
    </citation>
    <scope>NUCLEOTIDE SEQUENCE [LARGE SCALE GENOMIC DNA]</scope>
    <source>
        <strain evidence="3">ATCC 43766 / DSM 16922 / JCM 21250 / NBRC 16016 / NCTC 11634 / CL345/78</strain>
    </source>
</reference>
<dbReference type="eggNOG" id="COG0584">
    <property type="taxonomic scope" value="Bacteria"/>
</dbReference>